<evidence type="ECO:0000313" key="1">
    <source>
        <dbReference type="EMBL" id="KAK4716092.1"/>
    </source>
</evidence>
<evidence type="ECO:0000313" key="2">
    <source>
        <dbReference type="Proteomes" id="UP001311915"/>
    </source>
</evidence>
<accession>A0AAV9KRP9</accession>
<dbReference type="Proteomes" id="UP001311915">
    <property type="component" value="Unassembled WGS sequence"/>
</dbReference>
<gene>
    <name evidence="1" type="ORF">R3W88_014430</name>
</gene>
<comment type="caution">
    <text evidence="1">The sequence shown here is derived from an EMBL/GenBank/DDBJ whole genome shotgun (WGS) entry which is preliminary data.</text>
</comment>
<keyword evidence="2" id="KW-1185">Reference proteome</keyword>
<dbReference type="AlphaFoldDB" id="A0AAV9KRP9"/>
<reference evidence="1 2" key="1">
    <citation type="submission" date="2023-10" db="EMBL/GenBank/DDBJ databases">
        <title>Genome-Wide Identification Analysis in wild type Solanum Pinnatisectum Reveals Some Genes Defensing Phytophthora Infestans.</title>
        <authorList>
            <person name="Sun C."/>
        </authorList>
    </citation>
    <scope>NUCLEOTIDE SEQUENCE [LARGE SCALE GENOMIC DNA]</scope>
    <source>
        <strain evidence="1">LQN</strain>
        <tissue evidence="1">Leaf</tissue>
    </source>
</reference>
<dbReference type="EMBL" id="JAWPEI010000009">
    <property type="protein sequence ID" value="KAK4716092.1"/>
    <property type="molecule type" value="Genomic_DNA"/>
</dbReference>
<sequence length="83" mass="9371">MATETELAKQSVLINNIPKNSVDWVMRVLVIRRGSIIPYNNSRHEGTFQTIILVDEEVTTLTFLLTLFYNGSCLLNLFQPSAA</sequence>
<protein>
    <submittedName>
        <fullName evidence="1">Uncharacterized protein</fullName>
    </submittedName>
</protein>
<name>A0AAV9KRP9_9SOLN</name>
<proteinExistence type="predicted"/>
<organism evidence="1 2">
    <name type="scientific">Solanum pinnatisectum</name>
    <name type="common">tansyleaf nightshade</name>
    <dbReference type="NCBI Taxonomy" id="50273"/>
    <lineage>
        <taxon>Eukaryota</taxon>
        <taxon>Viridiplantae</taxon>
        <taxon>Streptophyta</taxon>
        <taxon>Embryophyta</taxon>
        <taxon>Tracheophyta</taxon>
        <taxon>Spermatophyta</taxon>
        <taxon>Magnoliopsida</taxon>
        <taxon>eudicotyledons</taxon>
        <taxon>Gunneridae</taxon>
        <taxon>Pentapetalae</taxon>
        <taxon>asterids</taxon>
        <taxon>lamiids</taxon>
        <taxon>Solanales</taxon>
        <taxon>Solanaceae</taxon>
        <taxon>Solanoideae</taxon>
        <taxon>Solaneae</taxon>
        <taxon>Solanum</taxon>
    </lineage>
</organism>